<dbReference type="Gene3D" id="2.130.10.10">
    <property type="entry name" value="YVTN repeat-like/Quinoprotein amine dehydrogenase"/>
    <property type="match status" value="4"/>
</dbReference>
<reference evidence="7" key="1">
    <citation type="submission" date="2008-10" db="EMBL/GenBank/DDBJ databases">
        <authorList>
            <person name="Molnar K."/>
        </authorList>
    </citation>
    <scope>NUCLEOTIDE SEQUENCE [LARGE SCALE GENOMIC DNA]</scope>
    <source>
        <strain evidence="7">NRRL 15998</strain>
    </source>
</reference>
<evidence type="ECO:0000256" key="4">
    <source>
        <dbReference type="SAM" id="Phobius"/>
    </source>
</evidence>
<protein>
    <recommendedName>
        <fullName evidence="5">TIR domain-containing protein</fullName>
    </recommendedName>
</protein>
<evidence type="ECO:0000313" key="7">
    <source>
        <dbReference type="Proteomes" id="UP000003986"/>
    </source>
</evidence>
<keyword evidence="2" id="KW-0677">Repeat</keyword>
<proteinExistence type="predicted"/>
<dbReference type="InterPro" id="IPR036322">
    <property type="entry name" value="WD40_repeat_dom_sf"/>
</dbReference>
<dbReference type="InterPro" id="IPR001680">
    <property type="entry name" value="WD40_rpt"/>
</dbReference>
<feature type="domain" description="TIR" evidence="5">
    <location>
        <begin position="17"/>
        <end position="166"/>
    </location>
</feature>
<dbReference type="PROSITE" id="PS00678">
    <property type="entry name" value="WD_REPEATS_1"/>
    <property type="match status" value="1"/>
</dbReference>
<accession>D6AVA1</accession>
<evidence type="ECO:0000259" key="5">
    <source>
        <dbReference type="SMART" id="SM00255"/>
    </source>
</evidence>
<dbReference type="SUPFAM" id="SSF52200">
    <property type="entry name" value="Toll/Interleukin receptor TIR domain"/>
    <property type="match status" value="1"/>
</dbReference>
<feature type="repeat" description="WD" evidence="3">
    <location>
        <begin position="468"/>
        <end position="501"/>
    </location>
</feature>
<dbReference type="InterPro" id="IPR035897">
    <property type="entry name" value="Toll_tir_struct_dom_sf"/>
</dbReference>
<dbReference type="InterPro" id="IPR020472">
    <property type="entry name" value="WD40_PAC1"/>
</dbReference>
<dbReference type="EMBL" id="DS999644">
    <property type="protein sequence ID" value="EFE78349.2"/>
    <property type="molecule type" value="Genomic_DNA"/>
</dbReference>
<dbReference type="InterPro" id="IPR011047">
    <property type="entry name" value="Quinoprotein_ADH-like_sf"/>
</dbReference>
<dbReference type="SMART" id="SM00320">
    <property type="entry name" value="WD40"/>
    <property type="match status" value="9"/>
</dbReference>
<dbReference type="GO" id="GO:0007165">
    <property type="term" value="P:signal transduction"/>
    <property type="evidence" value="ECO:0007669"/>
    <property type="project" value="InterPro"/>
</dbReference>
<dbReference type="PROSITE" id="PS50082">
    <property type="entry name" value="WD_REPEATS_2"/>
    <property type="match status" value="4"/>
</dbReference>
<evidence type="ECO:0000313" key="6">
    <source>
        <dbReference type="EMBL" id="EFE78349.2"/>
    </source>
</evidence>
<dbReference type="SUPFAM" id="SSF50998">
    <property type="entry name" value="Quinoprotein alcohol dehydrogenase-like"/>
    <property type="match status" value="1"/>
</dbReference>
<dbReference type="PROSITE" id="PS50294">
    <property type="entry name" value="WD_REPEATS_REGION"/>
    <property type="match status" value="2"/>
</dbReference>
<dbReference type="PRINTS" id="PR00320">
    <property type="entry name" value="GPROTEINBRPT"/>
</dbReference>
<evidence type="ECO:0000256" key="1">
    <source>
        <dbReference type="ARBA" id="ARBA00022574"/>
    </source>
</evidence>
<dbReference type="InterPro" id="IPR019775">
    <property type="entry name" value="WD40_repeat_CS"/>
</dbReference>
<dbReference type="Gene3D" id="3.40.50.10140">
    <property type="entry name" value="Toll/interleukin-1 receptor homology (TIR) domain"/>
    <property type="match status" value="1"/>
</dbReference>
<evidence type="ECO:0000256" key="3">
    <source>
        <dbReference type="PROSITE-ProRule" id="PRU00221"/>
    </source>
</evidence>
<feature type="transmembrane region" description="Helical" evidence="4">
    <location>
        <begin position="213"/>
        <end position="232"/>
    </location>
</feature>
<feature type="repeat" description="WD" evidence="3">
    <location>
        <begin position="513"/>
        <end position="547"/>
    </location>
</feature>
<sequence length="947" mass="101659">MKGSGVGVGAEEARDDGYDVFISYSQNLDRDVAAVFQRGMENFGRPWYRPVRLRVFRDTTHLSAGPDLQGGIEKALSCSAWLIVMASPQAAASPWVRAEIDWWVAHKDSRRILLAWTDGDLEWDPAAQDFDWSRTDALPREQMEKVLAAAPGCPRWVDLRWLRAQIDERGSVPVNDPRLVADVAEFAAPVQGRSKSDLIGHHLRLRKRRNRTAGATILVLALLLTTATWFGLAADRQADIAATRQLSATSRQLVAEAATIQHSQPGLARQLLVEAYRLSHTEQAVGALLTSADIPRVVPARHSSGALAFVSRSLLVASSGDGLALFDVRTGALVSELPPRGSRPLAVAVSSDGRLLAEGGNTGEVRIWDLSDRRKPRRLSSVWTLSTVRDLAFDESASVLVVGSGTRVAAVDVRDPARPRVTGVSSGVTVSLGSGTAISGDGTLIATGAADDKVRVLRVSGSGELSTLTTIDAPSAAVSFSPSGHLLATAGEDRTVRLWDMARPRRPEPRTALHSPSESVRSVAFSADGRTLATGDTEGSVHLWDVSDPFRPRQGETLDGHTFVVNSLAFSPDGRTLASAAWDTVSEELSDNTVRLWNVHGARRSSAHVFLPGDGLSPQPFAPTGGVVVTGRPGAIWKVDGVPEPRRLATLPSFRSGGQDYSFSPDGRTLAAGHPLSLWDVSTPERRREHARFREVEDPQTVVFGLDGRLLAAREPLGAVRLWDVTDPDRPRSTAELPAAKPDALIDYKGSSSFVFAGDRALIASVRDRKAVQLWDVGRPDRPVRRGTVPVGPWRTGSLATTADGGTLFVGDARGGMTAWDITDARRPKRLGASQRHSGAITRLAADPVGNMLAGVDENSGSVRLWDVADPSVPREIALLAGTGTRPSGLAFSPDGGLLAVSSDDGTQLWRTDVGPILQQLCAQSAPITEAQWKEYLPDRPYDPPCA</sequence>
<keyword evidence="1 3" id="KW-0853">WD repeat</keyword>
<gene>
    <name evidence="6" type="ORF">SSGG_05716</name>
</gene>
<keyword evidence="4" id="KW-0472">Membrane</keyword>
<dbReference type="Pfam" id="PF00400">
    <property type="entry name" value="WD40"/>
    <property type="match status" value="4"/>
</dbReference>
<dbReference type="Pfam" id="PF13676">
    <property type="entry name" value="TIR_2"/>
    <property type="match status" value="1"/>
</dbReference>
<dbReference type="SUPFAM" id="SSF69322">
    <property type="entry name" value="Tricorn protease domain 2"/>
    <property type="match status" value="1"/>
</dbReference>
<feature type="repeat" description="WD" evidence="3">
    <location>
        <begin position="346"/>
        <end position="378"/>
    </location>
</feature>
<dbReference type="SMART" id="SM00255">
    <property type="entry name" value="TIR"/>
    <property type="match status" value="1"/>
</dbReference>
<evidence type="ECO:0000256" key="2">
    <source>
        <dbReference type="ARBA" id="ARBA00022737"/>
    </source>
</evidence>
<dbReference type="SUPFAM" id="SSF50978">
    <property type="entry name" value="WD40 repeat-like"/>
    <property type="match status" value="1"/>
</dbReference>
<dbReference type="Proteomes" id="UP000003986">
    <property type="component" value="Unassembled WGS sequence"/>
</dbReference>
<organism evidence="6 7">
    <name type="scientific">Streptomyces filamentosus NRRL 15998</name>
    <dbReference type="NCBI Taxonomy" id="457431"/>
    <lineage>
        <taxon>Bacteria</taxon>
        <taxon>Bacillati</taxon>
        <taxon>Actinomycetota</taxon>
        <taxon>Actinomycetes</taxon>
        <taxon>Kitasatosporales</taxon>
        <taxon>Streptomycetaceae</taxon>
        <taxon>Streptomyces</taxon>
    </lineage>
</organism>
<dbReference type="PANTHER" id="PTHR19879">
    <property type="entry name" value="TRANSCRIPTION INITIATION FACTOR TFIID"/>
    <property type="match status" value="1"/>
</dbReference>
<name>D6AVA1_STRFL</name>
<dbReference type="AlphaFoldDB" id="D6AVA1"/>
<keyword evidence="4" id="KW-1133">Transmembrane helix</keyword>
<feature type="repeat" description="WD" evidence="3">
    <location>
        <begin position="558"/>
        <end position="583"/>
    </location>
</feature>
<dbReference type="InterPro" id="IPR000157">
    <property type="entry name" value="TIR_dom"/>
</dbReference>
<dbReference type="PANTHER" id="PTHR19879:SF9">
    <property type="entry name" value="TRANSCRIPTION INITIATION FACTOR TFIID SUBUNIT 5"/>
    <property type="match status" value="1"/>
</dbReference>
<reference evidence="7" key="2">
    <citation type="submission" date="2008-12" db="EMBL/GenBank/DDBJ databases">
        <title>Annotation of Streptomyces roseosporus strain NRRL 15998.</title>
        <authorList>
            <consortium name="The Broad Institute Genome Sequencing Platform"/>
            <consortium name="Broad Institute Microbial Sequencing Center"/>
            <person name="Fischbach M."/>
            <person name="Ward D."/>
            <person name="Young S."/>
            <person name="Kodira C.D."/>
            <person name="Zeng Q."/>
            <person name="Koehrsen M."/>
            <person name="Godfrey P."/>
            <person name="Alvarado L."/>
            <person name="Berlin A.M."/>
            <person name="Borenstein D."/>
            <person name="Chen Z."/>
            <person name="Engels R."/>
            <person name="Freedman E."/>
            <person name="Gellesch M."/>
            <person name="Goldberg J."/>
            <person name="Griggs A."/>
            <person name="Gujja S."/>
            <person name="Heiman D.I."/>
            <person name="Hepburn T.A."/>
            <person name="Howarth C."/>
            <person name="Jen D."/>
            <person name="Larson L."/>
            <person name="Lewis B."/>
            <person name="Mehta T."/>
            <person name="Park D."/>
            <person name="Pearson M."/>
            <person name="Roberts A."/>
            <person name="Saif S."/>
            <person name="Shea T.D."/>
            <person name="Shenoy N."/>
            <person name="Sisk P."/>
            <person name="Stolte C."/>
            <person name="Sykes S.N."/>
            <person name="Walk T."/>
            <person name="White J."/>
            <person name="Yandava C."/>
            <person name="Straight P."/>
            <person name="Clardy J."/>
            <person name="Hung D."/>
            <person name="Kolter R."/>
            <person name="Mekalanos J."/>
            <person name="Walker S."/>
            <person name="Walsh C.T."/>
            <person name="Wieland B.L.C."/>
            <person name="Ilzarbe M."/>
            <person name="Galagan J."/>
            <person name="Nusbaum C."/>
            <person name="Birren B."/>
        </authorList>
    </citation>
    <scope>NUCLEOTIDE SEQUENCE [LARGE SCALE GENOMIC DNA]</scope>
    <source>
        <strain evidence="7">NRRL 15998</strain>
    </source>
</reference>
<dbReference type="InterPro" id="IPR015943">
    <property type="entry name" value="WD40/YVTN_repeat-like_dom_sf"/>
</dbReference>
<keyword evidence="4" id="KW-0812">Transmembrane</keyword>